<feature type="non-terminal residue" evidence="2">
    <location>
        <position position="126"/>
    </location>
</feature>
<dbReference type="AlphaFoldDB" id="A0A7W2D8Y3"/>
<sequence>MSWTRLSIKDHTYLQARFAEADCRSCPDRAQCTTSATGPRSIAVLPQPLHEIQMRNRLDQRTEQCQRRYAIRADNEATSRRTSEPTACAVLRRAAGSPHHIVWFVSVSAYTAIWPWQGFREAGVCH</sequence>
<evidence type="ECO:0000313" key="2">
    <source>
        <dbReference type="EMBL" id="MBA4866752.1"/>
    </source>
</evidence>
<keyword evidence="3" id="KW-1185">Reference proteome</keyword>
<gene>
    <name evidence="2" type="ORF">H1V43_36755</name>
</gene>
<evidence type="ECO:0000313" key="3">
    <source>
        <dbReference type="Proteomes" id="UP000586976"/>
    </source>
</evidence>
<dbReference type="Proteomes" id="UP000586976">
    <property type="component" value="Unassembled WGS sequence"/>
</dbReference>
<proteinExistence type="predicted"/>
<name>A0A7W2D8Y3_9ACTN</name>
<organism evidence="2 3">
    <name type="scientific">Streptomyces himalayensis subsp. aureolus</name>
    <dbReference type="NCBI Taxonomy" id="2758039"/>
    <lineage>
        <taxon>Bacteria</taxon>
        <taxon>Bacillati</taxon>
        <taxon>Actinomycetota</taxon>
        <taxon>Actinomycetes</taxon>
        <taxon>Kitasatosporales</taxon>
        <taxon>Streptomycetaceae</taxon>
        <taxon>Streptomyces</taxon>
        <taxon>Streptomyces himalayensis</taxon>
    </lineage>
</organism>
<protein>
    <submittedName>
        <fullName evidence="2">Transposase</fullName>
    </submittedName>
</protein>
<dbReference type="RefSeq" id="WP_181868114.1">
    <property type="nucleotide sequence ID" value="NZ_JACEQY010000072.1"/>
</dbReference>
<dbReference type="InterPro" id="IPR025668">
    <property type="entry name" value="Tnp_DDE_dom"/>
</dbReference>
<accession>A0A7W2D8Y3</accession>
<reference evidence="2 3" key="1">
    <citation type="submission" date="2020-07" db="EMBL/GenBank/DDBJ databases">
        <title>Streptomyces isolated from Indian soil.</title>
        <authorList>
            <person name="Mandal S."/>
            <person name="Maiti P.K."/>
        </authorList>
    </citation>
    <scope>NUCLEOTIDE SEQUENCE [LARGE SCALE GENOMIC DNA]</scope>
    <source>
        <strain evidence="2 3">PSKA54</strain>
    </source>
</reference>
<comment type="caution">
    <text evidence="2">The sequence shown here is derived from an EMBL/GenBank/DDBJ whole genome shotgun (WGS) entry which is preliminary data.</text>
</comment>
<feature type="domain" description="Transposase DDE" evidence="1">
    <location>
        <begin position="9"/>
        <end position="78"/>
    </location>
</feature>
<dbReference type="EMBL" id="JACEQY010000072">
    <property type="protein sequence ID" value="MBA4866752.1"/>
    <property type="molecule type" value="Genomic_DNA"/>
</dbReference>
<dbReference type="Pfam" id="PF13751">
    <property type="entry name" value="DDE_Tnp_1_6"/>
    <property type="match status" value="1"/>
</dbReference>
<evidence type="ECO:0000259" key="1">
    <source>
        <dbReference type="Pfam" id="PF13751"/>
    </source>
</evidence>